<dbReference type="Pfam" id="PF12860">
    <property type="entry name" value="PAS_7"/>
    <property type="match status" value="1"/>
</dbReference>
<dbReference type="PANTHER" id="PTHR43047">
    <property type="entry name" value="TWO-COMPONENT HISTIDINE PROTEIN KINASE"/>
    <property type="match status" value="1"/>
</dbReference>
<feature type="transmembrane region" description="Helical" evidence="13">
    <location>
        <begin position="331"/>
        <end position="364"/>
    </location>
</feature>
<dbReference type="Pfam" id="PF00072">
    <property type="entry name" value="Response_reg"/>
    <property type="match status" value="1"/>
</dbReference>
<keyword evidence="7 13" id="KW-0812">Transmembrane</keyword>
<keyword evidence="12" id="KW-0175">Coiled coil</keyword>
<evidence type="ECO:0000256" key="3">
    <source>
        <dbReference type="ARBA" id="ARBA00006434"/>
    </source>
</evidence>
<name>A0A545TZD8_9GAMM</name>
<evidence type="ECO:0000256" key="7">
    <source>
        <dbReference type="ARBA" id="ARBA00022692"/>
    </source>
</evidence>
<evidence type="ECO:0000256" key="9">
    <source>
        <dbReference type="ARBA" id="ARBA00022989"/>
    </source>
</evidence>
<dbReference type="InterPro" id="IPR004358">
    <property type="entry name" value="Sig_transdc_His_kin-like_C"/>
</dbReference>
<reference evidence="16 17" key="1">
    <citation type="submission" date="2019-06" db="EMBL/GenBank/DDBJ databases">
        <title>Whole genome sequence for Cellvibrionaceae sp. R142.</title>
        <authorList>
            <person name="Wang G."/>
        </authorList>
    </citation>
    <scope>NUCLEOTIDE SEQUENCE [LARGE SCALE GENOMIC DNA]</scope>
    <source>
        <strain evidence="16 17">R142</strain>
    </source>
</reference>
<dbReference type="AlphaFoldDB" id="A0A545TZD8"/>
<dbReference type="InterPro" id="IPR035965">
    <property type="entry name" value="PAS-like_dom_sf"/>
</dbReference>
<dbReference type="FunFam" id="3.30.565.10:FF:000049">
    <property type="entry name" value="Two-component sensor histidine kinase"/>
    <property type="match status" value="1"/>
</dbReference>
<dbReference type="SUPFAM" id="SSF55874">
    <property type="entry name" value="ATPase domain of HSP90 chaperone/DNA topoisomerase II/histidine kinase"/>
    <property type="match status" value="1"/>
</dbReference>
<dbReference type="RefSeq" id="WP_142903595.1">
    <property type="nucleotide sequence ID" value="NZ_ML660090.1"/>
</dbReference>
<comment type="similarity">
    <text evidence="3">Belongs to the sodium:solute symporter (SSF) (TC 2.A.21) family.</text>
</comment>
<dbReference type="PRINTS" id="PR00344">
    <property type="entry name" value="BCTRLSENSOR"/>
</dbReference>
<evidence type="ECO:0000256" key="4">
    <source>
        <dbReference type="ARBA" id="ARBA00012438"/>
    </source>
</evidence>
<dbReference type="CDD" id="cd10322">
    <property type="entry name" value="SLC5sbd"/>
    <property type="match status" value="1"/>
</dbReference>
<dbReference type="EMBL" id="VHSG01000007">
    <property type="protein sequence ID" value="TQV82579.1"/>
    <property type="molecule type" value="Genomic_DNA"/>
</dbReference>
<dbReference type="OrthoDB" id="9764438at2"/>
<dbReference type="InterPro" id="IPR011006">
    <property type="entry name" value="CheY-like_superfamily"/>
</dbReference>
<dbReference type="CDD" id="cd00156">
    <property type="entry name" value="REC"/>
    <property type="match status" value="1"/>
</dbReference>
<dbReference type="CDD" id="cd00130">
    <property type="entry name" value="PAS"/>
    <property type="match status" value="1"/>
</dbReference>
<evidence type="ECO:0000313" key="16">
    <source>
        <dbReference type="EMBL" id="TQV82579.1"/>
    </source>
</evidence>
<dbReference type="InterPro" id="IPR036890">
    <property type="entry name" value="HATPase_C_sf"/>
</dbReference>
<dbReference type="EC" id="2.7.13.3" evidence="4"/>
<dbReference type="GO" id="GO:0009927">
    <property type="term" value="F:histidine phosphotransfer kinase activity"/>
    <property type="evidence" value="ECO:0007669"/>
    <property type="project" value="TreeGrafter"/>
</dbReference>
<feature type="transmembrane region" description="Helical" evidence="13">
    <location>
        <begin position="282"/>
        <end position="306"/>
    </location>
</feature>
<dbReference type="SMART" id="SM00448">
    <property type="entry name" value="REC"/>
    <property type="match status" value="1"/>
</dbReference>
<feature type="transmembrane region" description="Helical" evidence="13">
    <location>
        <begin position="113"/>
        <end position="132"/>
    </location>
</feature>
<feature type="transmembrane region" description="Helical" evidence="13">
    <location>
        <begin position="441"/>
        <end position="464"/>
    </location>
</feature>
<feature type="transmembrane region" description="Helical" evidence="13">
    <location>
        <begin position="414"/>
        <end position="434"/>
    </location>
</feature>
<dbReference type="CDD" id="cd00082">
    <property type="entry name" value="HisKA"/>
    <property type="match status" value="1"/>
</dbReference>
<dbReference type="Gene3D" id="3.30.565.10">
    <property type="entry name" value="Histidine kinase-like ATPase, C-terminal domain"/>
    <property type="match status" value="1"/>
</dbReference>
<dbReference type="GO" id="GO:0000155">
    <property type="term" value="F:phosphorelay sensor kinase activity"/>
    <property type="evidence" value="ECO:0007669"/>
    <property type="project" value="InterPro"/>
</dbReference>
<dbReference type="PROSITE" id="PS50283">
    <property type="entry name" value="NA_SOLUT_SYMP_3"/>
    <property type="match status" value="1"/>
</dbReference>
<keyword evidence="5 11" id="KW-0597">Phosphoprotein</keyword>
<feature type="domain" description="Histidine kinase" evidence="14">
    <location>
        <begin position="785"/>
        <end position="996"/>
    </location>
</feature>
<feature type="coiled-coil region" evidence="12">
    <location>
        <begin position="737"/>
        <end position="771"/>
    </location>
</feature>
<dbReference type="InterPro" id="IPR000014">
    <property type="entry name" value="PAS"/>
</dbReference>
<keyword evidence="8 16" id="KW-0418">Kinase</keyword>
<evidence type="ECO:0000256" key="11">
    <source>
        <dbReference type="PROSITE-ProRule" id="PRU00169"/>
    </source>
</evidence>
<dbReference type="Gene3D" id="3.30.450.20">
    <property type="entry name" value="PAS domain"/>
    <property type="match status" value="1"/>
</dbReference>
<dbReference type="GO" id="GO:0022857">
    <property type="term" value="F:transmembrane transporter activity"/>
    <property type="evidence" value="ECO:0007669"/>
    <property type="project" value="InterPro"/>
</dbReference>
<keyword evidence="9 13" id="KW-1133">Transmembrane helix</keyword>
<feature type="domain" description="Response regulatory" evidence="15">
    <location>
        <begin position="1023"/>
        <end position="1138"/>
    </location>
</feature>
<feature type="transmembrane region" description="Helical" evidence="13">
    <location>
        <begin position="6"/>
        <end position="24"/>
    </location>
</feature>
<dbReference type="Gene3D" id="1.10.287.130">
    <property type="match status" value="1"/>
</dbReference>
<dbReference type="SMART" id="SM00388">
    <property type="entry name" value="HisKA"/>
    <property type="match status" value="1"/>
</dbReference>
<dbReference type="InterPro" id="IPR001734">
    <property type="entry name" value="Na/solute_symporter"/>
</dbReference>
<evidence type="ECO:0000256" key="6">
    <source>
        <dbReference type="ARBA" id="ARBA00022679"/>
    </source>
</evidence>
<dbReference type="Pfam" id="PF02518">
    <property type="entry name" value="HATPase_c"/>
    <property type="match status" value="1"/>
</dbReference>
<dbReference type="InterPro" id="IPR036097">
    <property type="entry name" value="HisK_dim/P_sf"/>
</dbReference>
<keyword evidence="6" id="KW-0808">Transferase</keyword>
<dbReference type="SUPFAM" id="SSF55785">
    <property type="entry name" value="PYP-like sensor domain (PAS domain)"/>
    <property type="match status" value="1"/>
</dbReference>
<feature type="transmembrane region" description="Helical" evidence="13">
    <location>
        <begin position="385"/>
        <end position="402"/>
    </location>
</feature>
<dbReference type="GO" id="GO:0005886">
    <property type="term" value="C:plasma membrane"/>
    <property type="evidence" value="ECO:0007669"/>
    <property type="project" value="TreeGrafter"/>
</dbReference>
<evidence type="ECO:0000313" key="17">
    <source>
        <dbReference type="Proteomes" id="UP000319732"/>
    </source>
</evidence>
<dbReference type="PANTHER" id="PTHR43047:SF9">
    <property type="entry name" value="HISTIDINE KINASE"/>
    <property type="match status" value="1"/>
</dbReference>
<feature type="transmembrane region" description="Helical" evidence="13">
    <location>
        <begin position="190"/>
        <end position="217"/>
    </location>
</feature>
<dbReference type="Gene3D" id="3.40.50.2300">
    <property type="match status" value="1"/>
</dbReference>
<dbReference type="Gene3D" id="1.20.1730.10">
    <property type="entry name" value="Sodium/glucose cotransporter"/>
    <property type="match status" value="1"/>
</dbReference>
<dbReference type="InterPro" id="IPR003594">
    <property type="entry name" value="HATPase_dom"/>
</dbReference>
<evidence type="ECO:0000256" key="10">
    <source>
        <dbReference type="ARBA" id="ARBA00023136"/>
    </source>
</evidence>
<accession>A0A545TZD8</accession>
<evidence type="ECO:0000256" key="5">
    <source>
        <dbReference type="ARBA" id="ARBA00022553"/>
    </source>
</evidence>
<dbReference type="SUPFAM" id="SSF47384">
    <property type="entry name" value="Homodimeric domain of signal transducing histidine kinase"/>
    <property type="match status" value="1"/>
</dbReference>
<dbReference type="Pfam" id="PF00512">
    <property type="entry name" value="HisKA"/>
    <property type="match status" value="1"/>
</dbReference>
<dbReference type="InterPro" id="IPR001789">
    <property type="entry name" value="Sig_transdc_resp-reg_receiver"/>
</dbReference>
<evidence type="ECO:0000256" key="1">
    <source>
        <dbReference type="ARBA" id="ARBA00000085"/>
    </source>
</evidence>
<dbReference type="PROSITE" id="PS50109">
    <property type="entry name" value="HIS_KIN"/>
    <property type="match status" value="1"/>
</dbReference>
<feature type="transmembrane region" description="Helical" evidence="13">
    <location>
        <begin position="66"/>
        <end position="85"/>
    </location>
</feature>
<comment type="catalytic activity">
    <reaction evidence="1">
        <text>ATP + protein L-histidine = ADP + protein N-phospho-L-histidine.</text>
        <dbReference type="EC" id="2.7.13.3"/>
    </reaction>
</comment>
<dbReference type="InterPro" id="IPR038377">
    <property type="entry name" value="Na/Glc_symporter_sf"/>
</dbReference>
<evidence type="ECO:0000259" key="15">
    <source>
        <dbReference type="PROSITE" id="PS50110"/>
    </source>
</evidence>
<dbReference type="NCBIfam" id="NF041832">
    <property type="entry name" value="near_NosP_CTERM"/>
    <property type="match status" value="1"/>
</dbReference>
<evidence type="ECO:0000259" key="14">
    <source>
        <dbReference type="PROSITE" id="PS50109"/>
    </source>
</evidence>
<proteinExistence type="inferred from homology"/>
<evidence type="ECO:0000256" key="13">
    <source>
        <dbReference type="SAM" id="Phobius"/>
    </source>
</evidence>
<evidence type="ECO:0000256" key="8">
    <source>
        <dbReference type="ARBA" id="ARBA00022777"/>
    </source>
</evidence>
<evidence type="ECO:0000256" key="2">
    <source>
        <dbReference type="ARBA" id="ARBA00004141"/>
    </source>
</evidence>
<dbReference type="SMART" id="SM00387">
    <property type="entry name" value="HATPase_c"/>
    <property type="match status" value="1"/>
</dbReference>
<dbReference type="InterPro" id="IPR003661">
    <property type="entry name" value="HisK_dim/P_dom"/>
</dbReference>
<protein>
    <recommendedName>
        <fullName evidence="4">histidine kinase</fullName>
        <ecNumber evidence="4">2.7.13.3</ecNumber>
    </recommendedName>
</protein>
<feature type="transmembrane region" description="Helical" evidence="13">
    <location>
        <begin position="161"/>
        <end position="178"/>
    </location>
</feature>
<evidence type="ECO:0000256" key="12">
    <source>
        <dbReference type="SAM" id="Coils"/>
    </source>
</evidence>
<keyword evidence="10 13" id="KW-0472">Membrane</keyword>
<dbReference type="Proteomes" id="UP000319732">
    <property type="component" value="Unassembled WGS sequence"/>
</dbReference>
<dbReference type="InterPro" id="IPR005467">
    <property type="entry name" value="His_kinase_dom"/>
</dbReference>
<dbReference type="SUPFAM" id="SSF52172">
    <property type="entry name" value="CheY-like"/>
    <property type="match status" value="1"/>
</dbReference>
<feature type="transmembrane region" description="Helical" evidence="13">
    <location>
        <begin position="36"/>
        <end position="54"/>
    </location>
</feature>
<sequence>MFDPIDILLLSLGYLMLLFGIAHLGDRLPEQWVRKAKPLVIALAGTYTTAWMFFGTPAQAVNNGWYIPPTFFGSIIVLLAAPHFLTRLIRASNDANSTSIADFIASRYGKSQALAVLITAVAIIAVLPYIALQLKAVAMSYGIITDQAWQGDSHAPVWQDTALYVALLMAVFTIMFGTRHIDSNEHHKGLMLAIAFEAIVKIFCFVAIGYFTCFVLFDGIEDVILQAAKSPQLTAMIEARDGDSGFLAATVLGMAALFCLPRQFHILMVESDSPDTVRTLRWLIPVYLLIIAFFILPIGYGGFLLLHQQGLDPETFSLQLPLTRDQSGLTLLAYIGGLSAGSSMVIVTCVALATMVCNHIVMPLLLRSHLFNVHRRGDMTGLLRLIRRSAIVVLLLLAYGYYRLLGGFADLGSIGLLALVLVAQFAPAIVAALYWRRGHQLGVIAGVAAGLAVWFYTLLVPVLVRGDWLPARLLEDGLFGLAWLRPEQLFNLTWSPLSNAVCWSLLANVLTFIGLSLRYSRRHTAQLPPPPIPIARLRDIATRFLGTEQANLALQAYEQRHPRGDGGANPVADEAYQAFVENLLAGVIGASSAQQVLLHARQDSGTGSPQLLLQETSQVFQYGRELLQASVDNISQGISVVDQNLQLVAWNRPYLALFDYPADMIHVGRHVADLVRYNAERGECGPGAVETHVRKRIEHMRRGSRYVFQRTRRDGTVLEIRGNPMPGGGFVTTYTDITDASRALAQLKNAKTHLEERVQERTAQLARAKQVAETANAGKTRFLAAAGHDLVQPLNASRLFISALQQRPLDTEARSLVEQLADSAQAAENLINALLDIAKLDAGAVQANLSDFAVDQVLSPLASDFTALAREKGLRFDFQRCRVAVKSDHHLLRRILQNLLSNALRYTRKGRIVLGCRRRAGALSIEVWDTGIGIDAGHLDEIFMEFKRLDDSTHHEGLGLGLASVRRLCQLLDHRIEVKSTSGAGSVFRVLVPLSHNQAAGVASTPEPRAATVRPHQQLQGRRVLCLDNDPAVLSGLSALLASWDCEVVAAGDLAQAGTALQGVPPDVVVADYHLNGDENGIDAALALFQDWGEHRPCIVISADRTEKVRARAQQQGFLFLRKPVKPAALRASLNHAALRRRAQGS</sequence>
<feature type="modified residue" description="4-aspartylphosphate" evidence="11">
    <location>
        <position position="1072"/>
    </location>
</feature>
<dbReference type="PROSITE" id="PS50110">
    <property type="entry name" value="RESPONSE_REGULATORY"/>
    <property type="match status" value="1"/>
</dbReference>
<organism evidence="16 17">
    <name type="scientific">Exilibacterium tricleocarpae</name>
    <dbReference type="NCBI Taxonomy" id="2591008"/>
    <lineage>
        <taxon>Bacteria</taxon>
        <taxon>Pseudomonadati</taxon>
        <taxon>Pseudomonadota</taxon>
        <taxon>Gammaproteobacteria</taxon>
        <taxon>Cellvibrionales</taxon>
        <taxon>Cellvibrionaceae</taxon>
        <taxon>Exilibacterium</taxon>
    </lineage>
</organism>
<comment type="subcellular location">
    <subcellularLocation>
        <location evidence="2">Membrane</location>
        <topology evidence="2">Multi-pass membrane protein</topology>
    </subcellularLocation>
</comment>
<gene>
    <name evidence="16" type="ORF">FKG94_07550</name>
</gene>
<feature type="transmembrane region" description="Helical" evidence="13">
    <location>
        <begin position="244"/>
        <end position="261"/>
    </location>
</feature>
<keyword evidence="17" id="KW-1185">Reference proteome</keyword>
<comment type="caution">
    <text evidence="16">The sequence shown here is derived from an EMBL/GenBank/DDBJ whole genome shotgun (WGS) entry which is preliminary data.</text>
</comment>